<dbReference type="Pfam" id="PF21279">
    <property type="entry name" value="YhfX-like_C"/>
    <property type="match status" value="1"/>
</dbReference>
<dbReference type="SUPFAM" id="SSF51419">
    <property type="entry name" value="PLP-binding barrel"/>
    <property type="match status" value="1"/>
</dbReference>
<evidence type="ECO:0000313" key="4">
    <source>
        <dbReference type="EMBL" id="QQU46013.1"/>
    </source>
</evidence>
<evidence type="ECO:0000259" key="1">
    <source>
        <dbReference type="Pfam" id="PF01168"/>
    </source>
</evidence>
<evidence type="ECO:0000313" key="6">
    <source>
        <dbReference type="Proteomes" id="UP000595309"/>
    </source>
</evidence>
<dbReference type="CDD" id="cd06811">
    <property type="entry name" value="PLPDE_III_yhfX_like"/>
    <property type="match status" value="1"/>
</dbReference>
<dbReference type="OMA" id="AFRTQIF"/>
<gene>
    <name evidence="3" type="ORF">ERS137941_00288</name>
    <name evidence="4" type="ORF">I6I39_13625</name>
</gene>
<dbReference type="Pfam" id="PF01168">
    <property type="entry name" value="Ala_racemase_N"/>
    <property type="match status" value="1"/>
</dbReference>
<dbReference type="InterPro" id="IPR029066">
    <property type="entry name" value="PLP-binding_barrel"/>
</dbReference>
<evidence type="ECO:0000313" key="5">
    <source>
        <dbReference type="Proteomes" id="UP000048841"/>
    </source>
</evidence>
<dbReference type="InterPro" id="IPR048449">
    <property type="entry name" value="YhfX-like_C"/>
</dbReference>
<reference evidence="3 5" key="1">
    <citation type="submission" date="2015-03" db="EMBL/GenBank/DDBJ databases">
        <authorList>
            <person name="Murphy D."/>
        </authorList>
    </citation>
    <scope>NUCLEOTIDE SEQUENCE [LARGE SCALE GENOMIC DNA]</scope>
    <source>
        <strain evidence="3 5">IP26249</strain>
    </source>
</reference>
<feature type="domain" description="Alanine racemase N-terminal" evidence="1">
    <location>
        <begin position="33"/>
        <end position="264"/>
    </location>
</feature>
<evidence type="ECO:0000313" key="3">
    <source>
        <dbReference type="EMBL" id="CFQ51573.1"/>
    </source>
</evidence>
<dbReference type="EMBL" id="CGBR01000001">
    <property type="protein sequence ID" value="CFQ51573.1"/>
    <property type="molecule type" value="Genomic_DNA"/>
</dbReference>
<dbReference type="InterPro" id="IPR001608">
    <property type="entry name" value="Ala_racemase_N"/>
</dbReference>
<dbReference type="EMBL" id="CP068146">
    <property type="protein sequence ID" value="QQU46013.1"/>
    <property type="molecule type" value="Genomic_DNA"/>
</dbReference>
<sequence>MLLKALQKQNPALIEVALLLWKQGMIRPDSYVIDVDQVKQNARLLLETATRYGITLYLMSKQFGRNPLLCKLLLECGYQGIVAVDFKEVRQLYQYNLPVAHVGHLVQIPSAMVDEVVSRQPEVITVYSIDKAREIAAAAVRQNKEQALLLKVCHHGDLVYPGQEAGFSLDELPTVIREIKTIPGIRLVGVTHFPCMLFDNEKGKTLPSRNLSTLIEAKSILEQQGIQVEQVNGPSATGVESLPQLAKWGVTHAEPGHSLTGTMPSNQPGNQPEHVAMLYLTEVSHCHQDKSYCYGGGYYRRGHLSNALVYDQQWHATNVVSPANDSIDYTLGLTEPFTIGSPVVMCFRTQIFVTRSDVVLVAGIQSGQPTLLGIFDSQGNTIPTSTGQEGL</sequence>
<dbReference type="Proteomes" id="UP000048841">
    <property type="component" value="Unassembled WGS sequence"/>
</dbReference>
<dbReference type="KEGG" id="yet:CH48_2733"/>
<accession>A0A0E1NEZ3</accession>
<evidence type="ECO:0000259" key="2">
    <source>
        <dbReference type="Pfam" id="PF21279"/>
    </source>
</evidence>
<organism evidence="3 5">
    <name type="scientific">Yersinia enterocolitica</name>
    <dbReference type="NCBI Taxonomy" id="630"/>
    <lineage>
        <taxon>Bacteria</taxon>
        <taxon>Pseudomonadati</taxon>
        <taxon>Pseudomonadota</taxon>
        <taxon>Gammaproteobacteria</taxon>
        <taxon>Enterobacterales</taxon>
        <taxon>Yersiniaceae</taxon>
        <taxon>Yersinia</taxon>
    </lineage>
</organism>
<dbReference type="Proteomes" id="UP000595309">
    <property type="component" value="Chromosome"/>
</dbReference>
<proteinExistence type="predicted"/>
<protein>
    <submittedName>
        <fullName evidence="3">Protein containing an Alanine Racemase Domain</fullName>
    </submittedName>
    <submittedName>
        <fullName evidence="4">YhfX family PLP-dependent enzyme</fullName>
    </submittedName>
</protein>
<dbReference type="Gene3D" id="2.40.37.30">
    <property type="match status" value="2"/>
</dbReference>
<dbReference type="RefSeq" id="WP_005163424.1">
    <property type="nucleotide sequence ID" value="NZ_CGBC01000031.1"/>
</dbReference>
<reference evidence="4 6" key="2">
    <citation type="submission" date="2021-01" db="EMBL/GenBank/DDBJ databases">
        <title>FDA dAtabase for Regulatory Grade micrObial Sequences (FDA-ARGOS): Supporting development and validation of Infectious Disease Dx tests.</title>
        <authorList>
            <person name="Blissenbach B."/>
            <person name="Krut O."/>
            <person name="Tallon L."/>
            <person name="Sadzewicz L."/>
            <person name="Zhao X."/>
            <person name="Boylan J."/>
            <person name="Ott S."/>
            <person name="Bowen H."/>
            <person name="Vavikolanu K."/>
            <person name="Mehta A."/>
            <person name="Aluvathingal J."/>
            <person name="Nadendla S."/>
            <person name="Yan Y."/>
            <person name="Sichtig H."/>
        </authorList>
    </citation>
    <scope>NUCLEOTIDE SEQUENCE [LARGE SCALE GENOMIC DNA]</scope>
    <source>
        <strain evidence="4 6">FDAARGOS_1082</strain>
    </source>
</reference>
<dbReference type="AlphaFoldDB" id="A0A0E1NEZ3"/>
<dbReference type="PATRIC" id="fig|630.129.peg.1079"/>
<dbReference type="GeneID" id="31410049"/>
<feature type="domain" description="YhfX-like C-terminal" evidence="2">
    <location>
        <begin position="278"/>
        <end position="371"/>
    </location>
</feature>
<name>A0A0E1NEZ3_YEREN</name>